<keyword evidence="9" id="KW-1185">Reference proteome</keyword>
<dbReference type="InterPro" id="IPR002013">
    <property type="entry name" value="SAC_dom"/>
</dbReference>
<feature type="transmembrane region" description="Helical" evidence="7">
    <location>
        <begin position="522"/>
        <end position="542"/>
    </location>
</feature>
<dbReference type="KEGG" id="cvn:111132579"/>
<keyword evidence="7" id="KW-1133">Transmembrane helix</keyword>
<name>A0A8B8CA18_CRAVI</name>
<dbReference type="OrthoDB" id="405996at2759"/>
<dbReference type="EC" id="3.1.3.64" evidence="1"/>
<dbReference type="KEGG" id="cvn:111117721"/>
<feature type="transmembrane region" description="Helical" evidence="7">
    <location>
        <begin position="554"/>
        <end position="572"/>
    </location>
</feature>
<dbReference type="Proteomes" id="UP000694844">
    <property type="component" value="Chromosome 10"/>
</dbReference>
<dbReference type="GO" id="GO:0005783">
    <property type="term" value="C:endoplasmic reticulum"/>
    <property type="evidence" value="ECO:0007669"/>
    <property type="project" value="TreeGrafter"/>
</dbReference>
<reference evidence="10 11" key="1">
    <citation type="submission" date="2025-04" db="UniProtKB">
        <authorList>
            <consortium name="RefSeq"/>
        </authorList>
    </citation>
    <scope>IDENTIFICATION</scope>
    <source>
        <tissue evidence="10 11">Whole sample</tissue>
    </source>
</reference>
<keyword evidence="7" id="KW-0472">Membrane</keyword>
<evidence type="ECO:0000256" key="6">
    <source>
        <dbReference type="ARBA" id="ARBA00041911"/>
    </source>
</evidence>
<keyword evidence="7" id="KW-0812">Transmembrane</keyword>
<feature type="domain" description="SAC" evidence="8">
    <location>
        <begin position="121"/>
        <end position="449"/>
    </location>
</feature>
<evidence type="ECO:0000313" key="9">
    <source>
        <dbReference type="Proteomes" id="UP000694844"/>
    </source>
</evidence>
<proteinExistence type="predicted"/>
<gene>
    <name evidence="10" type="primary">LOC111117721</name>
    <name evidence="11" type="synonym">LOC111132579</name>
</gene>
<dbReference type="GO" id="GO:0004438">
    <property type="term" value="F:phosphatidylinositol-3-phosphate phosphatase activity"/>
    <property type="evidence" value="ECO:0007669"/>
    <property type="project" value="UniProtKB-EC"/>
</dbReference>
<organism evidence="9 10">
    <name type="scientific">Crassostrea virginica</name>
    <name type="common">Eastern oyster</name>
    <dbReference type="NCBI Taxonomy" id="6565"/>
    <lineage>
        <taxon>Eukaryota</taxon>
        <taxon>Metazoa</taxon>
        <taxon>Spiralia</taxon>
        <taxon>Lophotrochozoa</taxon>
        <taxon>Mollusca</taxon>
        <taxon>Bivalvia</taxon>
        <taxon>Autobranchia</taxon>
        <taxon>Pteriomorphia</taxon>
        <taxon>Ostreida</taxon>
        <taxon>Ostreoidea</taxon>
        <taxon>Ostreidae</taxon>
        <taxon>Crassostrea</taxon>
    </lineage>
</organism>
<comment type="catalytic activity">
    <reaction evidence="3">
        <text>a 1,2-diacyl-sn-glycero-3-phospho-(1D-myo-inositol 4-phosphate) + H2O = a 1,2-diacyl-sn-glycero-3-phospho-(1D-myo-inositol) + phosphate</text>
        <dbReference type="Rhea" id="RHEA:55652"/>
        <dbReference type="ChEBI" id="CHEBI:15377"/>
        <dbReference type="ChEBI" id="CHEBI:43474"/>
        <dbReference type="ChEBI" id="CHEBI:57880"/>
        <dbReference type="ChEBI" id="CHEBI:58178"/>
    </reaction>
    <physiologicalReaction direction="left-to-right" evidence="3">
        <dbReference type="Rhea" id="RHEA:55653"/>
    </physiologicalReaction>
</comment>
<dbReference type="GeneID" id="111117721"/>
<evidence type="ECO:0000256" key="7">
    <source>
        <dbReference type="SAM" id="Phobius"/>
    </source>
</evidence>
<dbReference type="RefSeq" id="XP_022312598.1">
    <property type="nucleotide sequence ID" value="XM_022456890.1"/>
</dbReference>
<dbReference type="GO" id="GO:0043812">
    <property type="term" value="F:phosphatidylinositol-4-phosphate phosphatase activity"/>
    <property type="evidence" value="ECO:0007669"/>
    <property type="project" value="TreeGrafter"/>
</dbReference>
<dbReference type="PROSITE" id="PS50275">
    <property type="entry name" value="SAC"/>
    <property type="match status" value="1"/>
</dbReference>
<feature type="transmembrane region" description="Helical" evidence="7">
    <location>
        <begin position="55"/>
        <end position="73"/>
    </location>
</feature>
<dbReference type="PANTHER" id="PTHR45662">
    <property type="entry name" value="PHOSPHATIDYLINOSITIDE PHOSPHATASE SAC1"/>
    <property type="match status" value="1"/>
</dbReference>
<evidence type="ECO:0000313" key="11">
    <source>
        <dbReference type="RefSeq" id="XP_022336112.1"/>
    </source>
</evidence>
<evidence type="ECO:0000256" key="2">
    <source>
        <dbReference type="ARBA" id="ARBA00036631"/>
    </source>
</evidence>
<dbReference type="PANTHER" id="PTHR45662:SF2">
    <property type="entry name" value="PHOSPHATIDYLINOSITOL-3-PHOSPHATASE SAC1"/>
    <property type="match status" value="1"/>
</dbReference>
<sequence length="600" mass="68948">MAVHESFHLHVTTDKFYIQPVDSGIDELLVIDRVSQEISLQANKGQLPESSVTKVIYGIFGILRLIAGPYLIVITKREKIGEIDGHTVWKVVGTEVLSFKRTLLHLTEQQNAHNKTYLNMLDSALKMESYYYCTNFDLTHSFQRLYNTSPDFHTMSLLERADPRFTWNGHLLRELAQQSELGRYCLPIVHGFIECKSCSINNKSFDYVLVSRRSVYRAGTRFYVRGIDTEGQVANFVETEQIVQYEGNKCSYVQVRGSIPLFWTQRPNLQYKPKFKMNTSSHIEVFQRHFADLVYNYGDQVLINLVNHTGGEGRLEKAFSQSVTNSQNSKIRYEYFDFHHECRKMRWDRLSVLTDRLAEDINKFGYFAISKDGTCLSQQEGVFRTNCIDCLDRTNVVQGLLARIILEKQLTRLGVLEASQRITDMKTFISKFNNIWADNADAVSKQYAGTGALKTDFTRQGKRTKMGLLMDGWNSLIRYFKNNFGDGFRQDAIDLILGNYTVEENEGISRPSPLQAERDWKFYAVPVIFVIAMGMCLISILLPDESWSEQFMYILFWGTASVVSLAVIYIYGSEFVDQPKLVHTHARVNGAVMYDTPKTA</sequence>
<evidence type="ECO:0000256" key="4">
    <source>
        <dbReference type="ARBA" id="ARBA00040795"/>
    </source>
</evidence>
<evidence type="ECO:0000256" key="5">
    <source>
        <dbReference type="ARBA" id="ARBA00041396"/>
    </source>
</evidence>
<dbReference type="AlphaFoldDB" id="A0A8B8CA18"/>
<evidence type="ECO:0000259" key="8">
    <source>
        <dbReference type="PROSITE" id="PS50275"/>
    </source>
</evidence>
<evidence type="ECO:0000313" key="10">
    <source>
        <dbReference type="RefSeq" id="XP_022312598.1"/>
    </source>
</evidence>
<dbReference type="RefSeq" id="XP_022336112.1">
    <property type="nucleotide sequence ID" value="XM_022480404.1"/>
</dbReference>
<protein>
    <recommendedName>
        <fullName evidence="4">Phosphatidylinositol-3-phosphatase SAC1</fullName>
        <ecNumber evidence="1">3.1.3.64</ecNumber>
    </recommendedName>
    <alternativeName>
        <fullName evidence="6">Phosphatidylinositol-4-phosphate phosphatase</fullName>
    </alternativeName>
    <alternativeName>
        <fullName evidence="5">Suppressor of actin mutations 1-like protein</fullName>
    </alternativeName>
</protein>
<dbReference type="Proteomes" id="UP000694844">
    <property type="component" value="Chromosome 5"/>
</dbReference>
<dbReference type="Pfam" id="PF02383">
    <property type="entry name" value="Syja_N"/>
    <property type="match status" value="1"/>
</dbReference>
<dbReference type="GO" id="GO:0046856">
    <property type="term" value="P:phosphatidylinositol dephosphorylation"/>
    <property type="evidence" value="ECO:0007669"/>
    <property type="project" value="TreeGrafter"/>
</dbReference>
<evidence type="ECO:0000256" key="1">
    <source>
        <dbReference type="ARBA" id="ARBA00013038"/>
    </source>
</evidence>
<comment type="catalytic activity">
    <reaction evidence="2">
        <text>a 1,2-diacyl-sn-glycero-3-phospho-(1D-myo-inositol-3-phosphate) + H2O = a 1,2-diacyl-sn-glycero-3-phospho-(1D-myo-inositol) + phosphate</text>
        <dbReference type="Rhea" id="RHEA:12316"/>
        <dbReference type="ChEBI" id="CHEBI:15377"/>
        <dbReference type="ChEBI" id="CHEBI:43474"/>
        <dbReference type="ChEBI" id="CHEBI:57880"/>
        <dbReference type="ChEBI" id="CHEBI:58088"/>
        <dbReference type="EC" id="3.1.3.64"/>
    </reaction>
    <physiologicalReaction direction="left-to-right" evidence="2">
        <dbReference type="Rhea" id="RHEA:12317"/>
    </physiologicalReaction>
</comment>
<evidence type="ECO:0000256" key="3">
    <source>
        <dbReference type="ARBA" id="ARBA00036807"/>
    </source>
</evidence>
<accession>A0A8B8CA18</accession>